<gene>
    <name evidence="11 12" type="primary">kdpC</name>
    <name evidence="12" type="ORF">HR081_08625</name>
</gene>
<keyword evidence="9 11" id="KW-0406">Ion transport</keyword>
<comment type="subcellular location">
    <subcellularLocation>
        <location evidence="11">Cell membrane</location>
        <topology evidence="11">Single-pass membrane protein</topology>
    </subcellularLocation>
</comment>
<dbReference type="NCBIfam" id="NF001454">
    <property type="entry name" value="PRK00315.1"/>
    <property type="match status" value="1"/>
</dbReference>
<dbReference type="EMBL" id="JABTCN010000027">
    <property type="protein sequence ID" value="MBA8776938.1"/>
    <property type="molecule type" value="Genomic_DNA"/>
</dbReference>
<dbReference type="GO" id="GO:0005524">
    <property type="term" value="F:ATP binding"/>
    <property type="evidence" value="ECO:0007669"/>
    <property type="project" value="UniProtKB-UniRule"/>
</dbReference>
<keyword evidence="5 11" id="KW-0547">Nucleotide-binding</keyword>
<organism evidence="12 13">
    <name type="scientific">Staphylococcus coagulans</name>
    <dbReference type="NCBI Taxonomy" id="74706"/>
    <lineage>
        <taxon>Bacteria</taxon>
        <taxon>Bacillati</taxon>
        <taxon>Bacillota</taxon>
        <taxon>Bacilli</taxon>
        <taxon>Bacillales</taxon>
        <taxon>Staphylococcaceae</taxon>
        <taxon>Staphylococcus</taxon>
    </lineage>
</organism>
<sequence length="187" mass="20395">MKAIRSSMGLVVMTMVLCGVLFPLAVTAVGQTLFHHQANGSLVTQNGKVVGSNLIGQQWNEPQYFHGRTSAVKYNMDKATLKEKGVASGSDNYSNGNPELKKRVEDLKQDDGHHTPIDAVTESGSGLDPDITVDNAKQQVARIAKQRNLSPQQIDQLITKQAHKGTMYDDYVNVLALNMALDHLSAH</sequence>
<proteinExistence type="inferred from homology"/>
<dbReference type="GO" id="GO:0005886">
    <property type="term" value="C:plasma membrane"/>
    <property type="evidence" value="ECO:0007669"/>
    <property type="project" value="UniProtKB-SubCell"/>
</dbReference>
<evidence type="ECO:0000256" key="10">
    <source>
        <dbReference type="ARBA" id="ARBA00023136"/>
    </source>
</evidence>
<dbReference type="Proteomes" id="UP000524893">
    <property type="component" value="Unassembled WGS sequence"/>
</dbReference>
<keyword evidence="3 11" id="KW-0633">Potassium transport</keyword>
<comment type="function">
    <text evidence="11">Part of the high-affinity ATP-driven potassium transport (or Kdp) system, which catalyzes the hydrolysis of ATP coupled with the electrogenic transport of potassium into the cytoplasm. This subunit acts as a catalytic chaperone that increases the ATP-binding affinity of the ATP-hydrolyzing subunit KdpB by the formation of a transient KdpB/KdpC/ATP ternary complex.</text>
</comment>
<keyword evidence="6 11" id="KW-0067">ATP-binding</keyword>
<dbReference type="GO" id="GO:0008556">
    <property type="term" value="F:P-type potassium transmembrane transporter activity"/>
    <property type="evidence" value="ECO:0007669"/>
    <property type="project" value="InterPro"/>
</dbReference>
<dbReference type="NCBIfam" id="TIGR00681">
    <property type="entry name" value="kdpC"/>
    <property type="match status" value="1"/>
</dbReference>
<evidence type="ECO:0000256" key="4">
    <source>
        <dbReference type="ARBA" id="ARBA00022692"/>
    </source>
</evidence>
<evidence type="ECO:0000256" key="11">
    <source>
        <dbReference type="HAMAP-Rule" id="MF_00276"/>
    </source>
</evidence>
<dbReference type="AlphaFoldDB" id="A0A9X0PGV6"/>
<evidence type="ECO:0000256" key="9">
    <source>
        <dbReference type="ARBA" id="ARBA00023065"/>
    </source>
</evidence>
<keyword evidence="1 11" id="KW-0813">Transport</keyword>
<evidence type="ECO:0000256" key="1">
    <source>
        <dbReference type="ARBA" id="ARBA00022448"/>
    </source>
</evidence>
<keyword evidence="2 11" id="KW-1003">Cell membrane</keyword>
<keyword evidence="7 11" id="KW-0630">Potassium</keyword>
<dbReference type="RefSeq" id="WP_182280962.1">
    <property type="nucleotide sequence ID" value="NZ_CP092966.1"/>
</dbReference>
<keyword evidence="8 11" id="KW-1133">Transmembrane helix</keyword>
<accession>A0A9X0PGV6</accession>
<protein>
    <recommendedName>
        <fullName evidence="11">Potassium-transporting ATPase KdpC subunit</fullName>
    </recommendedName>
    <alternativeName>
        <fullName evidence="11">ATP phosphohydrolase [potassium-transporting] C chain</fullName>
    </alternativeName>
    <alternativeName>
        <fullName evidence="11">Potassium-binding and translocating subunit C</fullName>
    </alternativeName>
    <alternativeName>
        <fullName evidence="11">Potassium-translocating ATPase C chain</fullName>
    </alternativeName>
</protein>
<comment type="similarity">
    <text evidence="11">Belongs to the KdpC family.</text>
</comment>
<dbReference type="HAMAP" id="MF_00276">
    <property type="entry name" value="KdpC"/>
    <property type="match status" value="1"/>
</dbReference>
<dbReference type="InterPro" id="IPR003820">
    <property type="entry name" value="KdpC"/>
</dbReference>
<name>A0A9X0PGV6_9STAP</name>
<evidence type="ECO:0000256" key="3">
    <source>
        <dbReference type="ARBA" id="ARBA00022538"/>
    </source>
</evidence>
<dbReference type="Pfam" id="PF02669">
    <property type="entry name" value="KdpC"/>
    <property type="match status" value="1"/>
</dbReference>
<dbReference type="PIRSF" id="PIRSF001296">
    <property type="entry name" value="K_ATPase_KdpC"/>
    <property type="match status" value="1"/>
</dbReference>
<evidence type="ECO:0000313" key="13">
    <source>
        <dbReference type="Proteomes" id="UP000524893"/>
    </source>
</evidence>
<keyword evidence="4 11" id="KW-0812">Transmembrane</keyword>
<keyword evidence="10 11" id="KW-0472">Membrane</keyword>
<evidence type="ECO:0000256" key="8">
    <source>
        <dbReference type="ARBA" id="ARBA00022989"/>
    </source>
</evidence>
<evidence type="ECO:0000256" key="7">
    <source>
        <dbReference type="ARBA" id="ARBA00022958"/>
    </source>
</evidence>
<evidence type="ECO:0000256" key="6">
    <source>
        <dbReference type="ARBA" id="ARBA00022840"/>
    </source>
</evidence>
<comment type="subunit">
    <text evidence="11">The system is composed of three essential subunits: KdpA, KdpB and KdpC.</text>
</comment>
<comment type="caution">
    <text evidence="12">The sequence shown here is derived from an EMBL/GenBank/DDBJ whole genome shotgun (WGS) entry which is preliminary data.</text>
</comment>
<reference evidence="12 13" key="1">
    <citation type="journal article" date="2020" name="Access Microbiol">
        <title>Isolation and genome sequencing of Staphylococcus schleiferi subspecies coagulans from Antarctic seals.</title>
        <authorList>
            <person name="Foster G."/>
            <person name="Robb A."/>
            <person name="Paterson G.K."/>
        </authorList>
    </citation>
    <scope>NUCLEOTIDE SEQUENCE [LARGE SCALE GENOMIC DNA]</scope>
    <source>
        <strain evidence="12 13">M615/02/4</strain>
    </source>
</reference>
<evidence type="ECO:0000256" key="5">
    <source>
        <dbReference type="ARBA" id="ARBA00022741"/>
    </source>
</evidence>
<dbReference type="GeneID" id="72415181"/>
<dbReference type="PANTHER" id="PTHR30042">
    <property type="entry name" value="POTASSIUM-TRANSPORTING ATPASE C CHAIN"/>
    <property type="match status" value="1"/>
</dbReference>
<evidence type="ECO:0000313" key="12">
    <source>
        <dbReference type="EMBL" id="MBA8776938.1"/>
    </source>
</evidence>
<dbReference type="PANTHER" id="PTHR30042:SF2">
    <property type="entry name" value="POTASSIUM-TRANSPORTING ATPASE KDPC SUBUNIT"/>
    <property type="match status" value="1"/>
</dbReference>
<evidence type="ECO:0000256" key="2">
    <source>
        <dbReference type="ARBA" id="ARBA00022475"/>
    </source>
</evidence>